<name>A0A2W5AGP6_9SPHN</name>
<dbReference type="AlphaFoldDB" id="A0A2W5AGP6"/>
<reference evidence="1 2" key="1">
    <citation type="submission" date="2017-08" db="EMBL/GenBank/DDBJ databases">
        <title>Infants hospitalized years apart are colonized by the same room-sourced microbial strains.</title>
        <authorList>
            <person name="Brooks B."/>
            <person name="Olm M.R."/>
            <person name="Firek B.A."/>
            <person name="Baker R."/>
            <person name="Thomas B.C."/>
            <person name="Morowitz M.J."/>
            <person name="Banfield J.F."/>
        </authorList>
    </citation>
    <scope>NUCLEOTIDE SEQUENCE [LARGE SCALE GENOMIC DNA]</scope>
    <source>
        <strain evidence="1">S2_018_000_R3_119</strain>
    </source>
</reference>
<evidence type="ECO:0000313" key="2">
    <source>
        <dbReference type="Proteomes" id="UP000249555"/>
    </source>
</evidence>
<dbReference type="GO" id="GO:0016874">
    <property type="term" value="F:ligase activity"/>
    <property type="evidence" value="ECO:0007669"/>
    <property type="project" value="UniProtKB-KW"/>
</dbReference>
<dbReference type="EMBL" id="QFMX01000123">
    <property type="protein sequence ID" value="PZO70205.1"/>
    <property type="molecule type" value="Genomic_DNA"/>
</dbReference>
<organism evidence="1 2">
    <name type="scientific">Sphingomonas taxi</name>
    <dbReference type="NCBI Taxonomy" id="1549858"/>
    <lineage>
        <taxon>Bacteria</taxon>
        <taxon>Pseudomonadati</taxon>
        <taxon>Pseudomonadota</taxon>
        <taxon>Alphaproteobacteria</taxon>
        <taxon>Sphingomonadales</taxon>
        <taxon>Sphingomonadaceae</taxon>
        <taxon>Sphingomonas</taxon>
    </lineage>
</organism>
<gene>
    <name evidence="1" type="ORF">DI640_15030</name>
</gene>
<sequence>MDAAFDDSRRLTGANLYFDEDGAALEAGPEAATDAILQRWREGIALARRALRWPDGPIIVRHHATGVSLAFAAPIDQLYVATEVNEWALLRALGLPCAIGDHDSSLVVDGDAASLAALRERAKAEAQPALR</sequence>
<accession>A0A2W5AGP6</accession>
<comment type="caution">
    <text evidence="1">The sequence shown here is derived from an EMBL/GenBank/DDBJ whole genome shotgun (WGS) entry which is preliminary data.</text>
</comment>
<proteinExistence type="predicted"/>
<protein>
    <submittedName>
        <fullName evidence="1">Mur ligase</fullName>
    </submittedName>
</protein>
<keyword evidence="1" id="KW-0436">Ligase</keyword>
<feature type="non-terminal residue" evidence="1">
    <location>
        <position position="131"/>
    </location>
</feature>
<dbReference type="Proteomes" id="UP000249555">
    <property type="component" value="Unassembled WGS sequence"/>
</dbReference>
<evidence type="ECO:0000313" key="1">
    <source>
        <dbReference type="EMBL" id="PZO70205.1"/>
    </source>
</evidence>